<dbReference type="eggNOG" id="ENOG5033TK5">
    <property type="taxonomic scope" value="Bacteria"/>
</dbReference>
<keyword evidence="2" id="KW-1185">Reference proteome</keyword>
<name>D4XVL7_9BACT</name>
<organism evidence="1 2">
    <name type="scientific">Mycoplasmopsis alligatoris A21JP2</name>
    <dbReference type="NCBI Taxonomy" id="747682"/>
    <lineage>
        <taxon>Bacteria</taxon>
        <taxon>Bacillati</taxon>
        <taxon>Mycoplasmatota</taxon>
        <taxon>Mycoplasmoidales</taxon>
        <taxon>Metamycoplasmataceae</taxon>
        <taxon>Mycoplasmopsis</taxon>
    </lineage>
</organism>
<dbReference type="EMBL" id="ADNC01000007">
    <property type="protein sequence ID" value="EFF41612.1"/>
    <property type="molecule type" value="Genomic_DNA"/>
</dbReference>
<dbReference type="Proteomes" id="UP000004757">
    <property type="component" value="Unassembled WGS sequence"/>
</dbReference>
<evidence type="ECO:0000313" key="2">
    <source>
        <dbReference type="Proteomes" id="UP000004757"/>
    </source>
</evidence>
<sequence length="289" mass="33873">MDQKKLKQKLNVLNSSQMVLEVEKSLSLLTIFKLSKALNINMHRAYRNKRNIDYVSGLINSTHDYLYDRTLTTKASLWIYVTEVEKYEVDAYTRYEKVILKRKTNDDIFITIGTRANNFAKTNNLKTLQTFESTEDQNLVLKLISIIKTTYNTGQYSSVRMVVNSNKIHDRYMSIVPVNQVQASFWSYDGDQNQLKIDKKFIYPNADSFIENEINNYLMYIVQSLLIESSFYTAKNKLVSENKLLNKIEDDIFTIKRKLARIKSEKQIEEIVMLAKNKSFMQAIEDKNE</sequence>
<dbReference type="RefSeq" id="WP_005683309.1">
    <property type="nucleotide sequence ID" value="NZ_ADNC01000007.1"/>
</dbReference>
<reference evidence="1 2" key="1">
    <citation type="submission" date="2010-03" db="EMBL/GenBank/DDBJ databases">
        <authorList>
            <person name="Glass J.I."/>
            <person name="Benders G.A."/>
            <person name="Durkin A.S."/>
            <person name="Farmerie W.G."/>
            <person name="Hlavinka K."/>
            <person name="Hostetler J."/>
            <person name="Jackson J."/>
            <person name="May M.A."/>
            <person name="Miller R.H."/>
            <person name="Paralanov V."/>
            <person name="Radune D."/>
            <person name="Szczypinski B."/>
            <person name="Brown D.R."/>
        </authorList>
    </citation>
    <scope>NUCLEOTIDE SEQUENCE [LARGE SCALE GENOMIC DNA]</scope>
    <source>
        <strain evidence="1 2">A21JP2</strain>
    </source>
</reference>
<dbReference type="OrthoDB" id="400602at2"/>
<dbReference type="STRING" id="747682.MALL_0562"/>
<comment type="caution">
    <text evidence="1">The sequence shown here is derived from an EMBL/GenBank/DDBJ whole genome shotgun (WGS) entry which is preliminary data.</text>
</comment>
<dbReference type="AlphaFoldDB" id="D4XVL7"/>
<accession>D4XVL7</accession>
<dbReference type="NCBIfam" id="NF045933">
    <property type="entry name" value="MSC_0622_gamma"/>
    <property type="match status" value="1"/>
</dbReference>
<proteinExistence type="predicted"/>
<protein>
    <recommendedName>
        <fullName evidence="3">ATP synthase F1, gamma subunit</fullName>
    </recommendedName>
</protein>
<gene>
    <name evidence="1" type="ORF">MALL_0562</name>
</gene>
<evidence type="ECO:0008006" key="3">
    <source>
        <dbReference type="Google" id="ProtNLM"/>
    </source>
</evidence>
<evidence type="ECO:0000313" key="1">
    <source>
        <dbReference type="EMBL" id="EFF41612.1"/>
    </source>
</evidence>